<dbReference type="AlphaFoldDB" id="A0A1D3UNF5"/>
<dbReference type="Gene3D" id="3.40.50.150">
    <property type="entry name" value="Vaccinia Virus protein VP39"/>
    <property type="match status" value="1"/>
</dbReference>
<dbReference type="InterPro" id="IPR054168">
    <property type="entry name" value="PG_1098_Fer"/>
</dbReference>
<dbReference type="EMBL" id="FMMM01000054">
    <property type="protein sequence ID" value="SCQ21756.1"/>
    <property type="molecule type" value="Genomic_DNA"/>
</dbReference>
<feature type="domain" description="PG-1098 ferredoxin-like" evidence="2">
    <location>
        <begin position="285"/>
        <end position="328"/>
    </location>
</feature>
<protein>
    <submittedName>
        <fullName evidence="3">Uncharacterized protein</fullName>
    </submittedName>
</protein>
<evidence type="ECO:0000313" key="3">
    <source>
        <dbReference type="EMBL" id="SCQ21756.1"/>
    </source>
</evidence>
<evidence type="ECO:0000259" key="1">
    <source>
        <dbReference type="Pfam" id="PF18096"/>
    </source>
</evidence>
<name>A0A1D3UNF5_TANFO</name>
<dbReference type="SUPFAM" id="SSF53335">
    <property type="entry name" value="S-adenosyl-L-methionine-dependent methyltransferases"/>
    <property type="match status" value="1"/>
</dbReference>
<dbReference type="Proteomes" id="UP000182057">
    <property type="component" value="Unassembled WGS sequence"/>
</dbReference>
<reference evidence="3 4" key="1">
    <citation type="submission" date="2016-09" db="EMBL/GenBank/DDBJ databases">
        <authorList>
            <person name="Capua I."/>
            <person name="De Benedictis P."/>
            <person name="Joannis T."/>
            <person name="Lombin L.H."/>
            <person name="Cattoli G."/>
        </authorList>
    </citation>
    <scope>NUCLEOTIDE SEQUENCE [LARGE SCALE GENOMIC DNA]</scope>
    <source>
        <strain evidence="3 4">UB20</strain>
    </source>
</reference>
<sequence length="405" mass="45518">MFIFALVELTETMRRFIREHAADDVQRLLLSAAQYPSIDVPHAVTQIEARRVLKDKMPVWHACDELIFPSKLAAEQCSSARTAQYKLRLLEDERHLCDLTGGLGVDSYFFAKQVKQVCYVERDKACFDAAIRNFSVLSAKNIEGRNEEAAHALSELTATDVFYIDPARRGTGNRRMFALSDCEPDIVQLLPAMLRKAPKVIAKLSPMLDLSHTLALLPQTTDVHVVSVKNECKELLFVLRRGNAAKIPRIHCINIMTDSSEQAFCFTPAEEQATPVLPAKSAGAYLYEPNASILKAGAYKQTALRTGVRKLHVNSHLYTSDEEVFDFPGRSFRIEEVLPFSGKICRTIARNIPQANLTVRNFPLSVEELRKRTKITDGGEIYLFATTLADNQKVLIRCTKLSQFP</sequence>
<dbReference type="Pfam" id="PF18096">
    <property type="entry name" value="Thump_like"/>
    <property type="match status" value="1"/>
</dbReference>
<organism evidence="3 4">
    <name type="scientific">Tannerella forsythia</name>
    <name type="common">Bacteroides forsythus</name>
    <dbReference type="NCBI Taxonomy" id="28112"/>
    <lineage>
        <taxon>Bacteria</taxon>
        <taxon>Pseudomonadati</taxon>
        <taxon>Bacteroidota</taxon>
        <taxon>Bacteroidia</taxon>
        <taxon>Bacteroidales</taxon>
        <taxon>Tannerellaceae</taxon>
        <taxon>Tannerella</taxon>
    </lineage>
</organism>
<accession>A0A1D3UNF5</accession>
<feature type="domain" description="THUMP-like" evidence="1">
    <location>
        <begin position="329"/>
        <end position="400"/>
    </location>
</feature>
<gene>
    <name evidence="3" type="ORF">TFUB20_01491</name>
</gene>
<dbReference type="Gene3D" id="1.10.10.1110">
    <property type="entry name" value="Methyltransferase PG1098, N-terminal domain"/>
    <property type="match status" value="1"/>
</dbReference>
<dbReference type="Pfam" id="PF22013">
    <property type="entry name" value="PG_1098_Fer"/>
    <property type="match status" value="1"/>
</dbReference>
<dbReference type="InterPro" id="IPR029063">
    <property type="entry name" value="SAM-dependent_MTases_sf"/>
</dbReference>
<evidence type="ECO:0000313" key="4">
    <source>
        <dbReference type="Proteomes" id="UP000182057"/>
    </source>
</evidence>
<proteinExistence type="predicted"/>
<dbReference type="InterPro" id="IPR041497">
    <property type="entry name" value="Thump-like"/>
</dbReference>
<evidence type="ECO:0000259" key="2">
    <source>
        <dbReference type="Pfam" id="PF22013"/>
    </source>
</evidence>